<name>A0ABN9WIT0_9DINO</name>
<feature type="binding site" evidence="2">
    <location>
        <position position="43"/>
    </location>
    <ligand>
        <name>ATP</name>
        <dbReference type="ChEBI" id="CHEBI:30616"/>
    </ligand>
</feature>
<dbReference type="InterPro" id="IPR050235">
    <property type="entry name" value="CK1_Ser-Thr_kinase"/>
</dbReference>
<protein>
    <recommendedName>
        <fullName evidence="1">Casein kinase I</fullName>
    </recommendedName>
</protein>
<dbReference type="Gene3D" id="1.10.510.10">
    <property type="entry name" value="Transferase(Phosphotransferase) domain 1"/>
    <property type="match status" value="1"/>
</dbReference>
<evidence type="ECO:0000259" key="3">
    <source>
        <dbReference type="PROSITE" id="PS50011"/>
    </source>
</evidence>
<evidence type="ECO:0000256" key="2">
    <source>
        <dbReference type="PROSITE-ProRule" id="PRU10141"/>
    </source>
</evidence>
<dbReference type="CDD" id="cd14016">
    <property type="entry name" value="STKc_CK1"/>
    <property type="match status" value="1"/>
</dbReference>
<keyword evidence="5" id="KW-1185">Reference proteome</keyword>
<evidence type="ECO:0000313" key="5">
    <source>
        <dbReference type="Proteomes" id="UP001189429"/>
    </source>
</evidence>
<keyword evidence="2" id="KW-0547">Nucleotide-binding</keyword>
<dbReference type="InterPro" id="IPR017441">
    <property type="entry name" value="Protein_kinase_ATP_BS"/>
</dbReference>
<evidence type="ECO:0000313" key="4">
    <source>
        <dbReference type="EMBL" id="CAK0885202.1"/>
    </source>
</evidence>
<dbReference type="SMART" id="SM00220">
    <property type="entry name" value="S_TKc"/>
    <property type="match status" value="1"/>
</dbReference>
<reference evidence="4" key="1">
    <citation type="submission" date="2023-10" db="EMBL/GenBank/DDBJ databases">
        <authorList>
            <person name="Chen Y."/>
            <person name="Shah S."/>
            <person name="Dougan E. K."/>
            <person name="Thang M."/>
            <person name="Chan C."/>
        </authorList>
    </citation>
    <scope>NUCLEOTIDE SEQUENCE [LARGE SCALE GENOMIC DNA]</scope>
</reference>
<dbReference type="Pfam" id="PF00069">
    <property type="entry name" value="Pkinase"/>
    <property type="match status" value="1"/>
</dbReference>
<comment type="caution">
    <text evidence="4">The sequence shown here is derived from an EMBL/GenBank/DDBJ whole genome shotgun (WGS) entry which is preliminary data.</text>
</comment>
<keyword evidence="2" id="KW-0067">ATP-binding</keyword>
<evidence type="ECO:0000256" key="1">
    <source>
        <dbReference type="ARBA" id="ARBA00023860"/>
    </source>
</evidence>
<dbReference type="Proteomes" id="UP001189429">
    <property type="component" value="Unassembled WGS sequence"/>
</dbReference>
<sequence length="589" mass="64597">MELNVPSKLAGGRFEVAEQLGAGCFGAVYVGKDKRTGRSVAIKFEFPENAAACALANEDRMMRALQNPELQQGFAEVFWYGKSRGNASLVMELLGRSLEDSMEACKGQMKPSSVVLVAAQAIMRIEYLHSRGIVHRDIKPENFMWGINDKIHHLYLIDFGMCTTYYDKSHLPVRSEASLVGTARYASINTHQLKTQSRRDDLEAIGHVFFYLLRGKLPWSGLKAKTDEEKYRKIGEVKQTTPVADLCKGHPQEFARYLEYSRALKWEERPDYERLHQLIRSVREQLGPLDPHELEWLPEDLDVGAFTAIRTWNEVVIKQPDDVNTDNFSGNRSGMSRCGTSDECMGHVAKTLSSSKTGTFSTSSCRSVSAGMRPQQLLGSEGVCPVMKRRAAPLPLAEPGMAGGLLVVLALGHAAVAAGTRLARNASTAAALRGHPGGPVADLPRGAGRRTAAANDTLGGLRPPAVHLAARLGQERKAGAPCACEPHSSSWVRCQRTVPKCVWIDLGAADGNTLKAFLNNQYGPVGNCPSAAWEAMLVEANPRFNAPLQEMASRWPGMVHLFESTAAYMCPAQTSFYQVRGRGPRYGHE</sequence>
<dbReference type="EMBL" id="CAUYUJ010018638">
    <property type="protein sequence ID" value="CAK0885202.1"/>
    <property type="molecule type" value="Genomic_DNA"/>
</dbReference>
<dbReference type="PROSITE" id="PS50011">
    <property type="entry name" value="PROTEIN_KINASE_DOM"/>
    <property type="match status" value="1"/>
</dbReference>
<feature type="domain" description="Protein kinase" evidence="3">
    <location>
        <begin position="14"/>
        <end position="279"/>
    </location>
</feature>
<gene>
    <name evidence="4" type="ORF">PCOR1329_LOCUS66881</name>
</gene>
<organism evidence="4 5">
    <name type="scientific">Prorocentrum cordatum</name>
    <dbReference type="NCBI Taxonomy" id="2364126"/>
    <lineage>
        <taxon>Eukaryota</taxon>
        <taxon>Sar</taxon>
        <taxon>Alveolata</taxon>
        <taxon>Dinophyceae</taxon>
        <taxon>Prorocentrales</taxon>
        <taxon>Prorocentraceae</taxon>
        <taxon>Prorocentrum</taxon>
    </lineage>
</organism>
<dbReference type="InterPro" id="IPR011009">
    <property type="entry name" value="Kinase-like_dom_sf"/>
</dbReference>
<dbReference type="InterPro" id="IPR000719">
    <property type="entry name" value="Prot_kinase_dom"/>
</dbReference>
<dbReference type="PANTHER" id="PTHR11909">
    <property type="entry name" value="CASEIN KINASE-RELATED"/>
    <property type="match status" value="1"/>
</dbReference>
<proteinExistence type="predicted"/>
<dbReference type="SUPFAM" id="SSF56112">
    <property type="entry name" value="Protein kinase-like (PK-like)"/>
    <property type="match status" value="1"/>
</dbReference>
<dbReference type="PROSITE" id="PS00107">
    <property type="entry name" value="PROTEIN_KINASE_ATP"/>
    <property type="match status" value="1"/>
</dbReference>
<accession>A0ABN9WIT0</accession>